<evidence type="ECO:0000313" key="3">
    <source>
        <dbReference type="Proteomes" id="UP000030647"/>
    </source>
</evidence>
<keyword evidence="1" id="KW-1133">Transmembrane helix</keyword>
<feature type="transmembrane region" description="Helical" evidence="1">
    <location>
        <begin position="12"/>
        <end position="32"/>
    </location>
</feature>
<protein>
    <submittedName>
        <fullName evidence="2">Uncharacterized protein</fullName>
    </submittedName>
</protein>
<proteinExistence type="predicted"/>
<evidence type="ECO:0000256" key="1">
    <source>
        <dbReference type="SAM" id="Phobius"/>
    </source>
</evidence>
<name>U4TV75_9LACO</name>
<dbReference type="STRING" id="1231336.L248_1849"/>
<dbReference type="EMBL" id="KI271584">
    <property type="protein sequence ID" value="ERL65773.1"/>
    <property type="molecule type" value="Genomic_DNA"/>
</dbReference>
<accession>U4TV75</accession>
<organism evidence="2 3">
    <name type="scientific">Schleiferilactobacillus shenzhenensis LY-73</name>
    <dbReference type="NCBI Taxonomy" id="1231336"/>
    <lineage>
        <taxon>Bacteria</taxon>
        <taxon>Bacillati</taxon>
        <taxon>Bacillota</taxon>
        <taxon>Bacilli</taxon>
        <taxon>Lactobacillales</taxon>
        <taxon>Lactobacillaceae</taxon>
        <taxon>Schleiferilactobacillus</taxon>
    </lineage>
</organism>
<sequence length="38" mass="4213">MQIERIEGDVHVIQLMLASFQVVAFVEAYFLTSGTLVG</sequence>
<dbReference type="AlphaFoldDB" id="U4TV75"/>
<reference evidence="3" key="1">
    <citation type="journal article" date="2013" name="Genome Announc.">
        <title>Whole-Genome Sequencing of Lactobacillus shenzhenensis Strain LY-73T.</title>
        <authorList>
            <person name="Lin Z."/>
            <person name="Liu Z."/>
            <person name="Yang R."/>
            <person name="Zou Y."/>
            <person name="Wan D."/>
            <person name="Chen J."/>
            <person name="Guo M."/>
            <person name="Zhao J."/>
            <person name="Fang C."/>
            <person name="Yang R."/>
            <person name="Liu F."/>
        </authorList>
    </citation>
    <scope>NUCLEOTIDE SEQUENCE [LARGE SCALE GENOMIC DNA]</scope>
    <source>
        <strain evidence="3">LY-73</strain>
    </source>
</reference>
<keyword evidence="1" id="KW-0812">Transmembrane</keyword>
<keyword evidence="1" id="KW-0472">Membrane</keyword>
<keyword evidence="3" id="KW-1185">Reference proteome</keyword>
<gene>
    <name evidence="2" type="ORF">L248_1849</name>
</gene>
<dbReference type="Proteomes" id="UP000030647">
    <property type="component" value="Unassembled WGS sequence"/>
</dbReference>
<evidence type="ECO:0000313" key="2">
    <source>
        <dbReference type="EMBL" id="ERL65773.1"/>
    </source>
</evidence>
<dbReference type="HOGENOM" id="CLU_3329424_0_0_9"/>